<dbReference type="Proteomes" id="UP000037505">
    <property type="component" value="Unassembled WGS sequence"/>
</dbReference>
<dbReference type="RefSeq" id="XP_015406328.1">
    <property type="nucleotide sequence ID" value="XM_015552362.1"/>
</dbReference>
<accession>A0A0L1J157</accession>
<evidence type="ECO:0000313" key="1">
    <source>
        <dbReference type="EMBL" id="KNG85405.1"/>
    </source>
</evidence>
<keyword evidence="2" id="KW-1185">Reference proteome</keyword>
<reference evidence="1 2" key="1">
    <citation type="submission" date="2014-06" db="EMBL/GenBank/DDBJ databases">
        <title>The Genome of the Aflatoxigenic Filamentous Fungus Aspergillus nomius.</title>
        <authorList>
            <person name="Moore M.G."/>
            <person name="Shannon B.M."/>
            <person name="Brian M.M."/>
        </authorList>
    </citation>
    <scope>NUCLEOTIDE SEQUENCE [LARGE SCALE GENOMIC DNA]</scope>
    <source>
        <strain evidence="1 2">NRRL 13137</strain>
    </source>
</reference>
<sequence length="81" mass="9597">MSKRYEDALNVYPDSLRFVKQLKESEASSIFEIEIQDKRYAMKVFHDNGDPGFAKNGRGLEPFSLRIERLQEPLFVWRMRA</sequence>
<gene>
    <name evidence="1" type="ORF">ANOM_007106</name>
</gene>
<dbReference type="EMBL" id="JNOM01000158">
    <property type="protein sequence ID" value="KNG85405.1"/>
    <property type="molecule type" value="Genomic_DNA"/>
</dbReference>
<proteinExistence type="predicted"/>
<dbReference type="STRING" id="1509407.A0A0L1J157"/>
<protein>
    <submittedName>
        <fullName evidence="1">Uncharacterized protein</fullName>
    </submittedName>
</protein>
<comment type="caution">
    <text evidence="1">The sequence shown here is derived from an EMBL/GenBank/DDBJ whole genome shotgun (WGS) entry which is preliminary data.</text>
</comment>
<organism evidence="1 2">
    <name type="scientific">Aspergillus nomiae NRRL (strain ATCC 15546 / NRRL 13137 / CBS 260.88 / M93)</name>
    <dbReference type="NCBI Taxonomy" id="1509407"/>
    <lineage>
        <taxon>Eukaryota</taxon>
        <taxon>Fungi</taxon>
        <taxon>Dikarya</taxon>
        <taxon>Ascomycota</taxon>
        <taxon>Pezizomycotina</taxon>
        <taxon>Eurotiomycetes</taxon>
        <taxon>Eurotiomycetidae</taxon>
        <taxon>Eurotiales</taxon>
        <taxon>Aspergillaceae</taxon>
        <taxon>Aspergillus</taxon>
        <taxon>Aspergillus subgen. Circumdati</taxon>
    </lineage>
</organism>
<evidence type="ECO:0000313" key="2">
    <source>
        <dbReference type="Proteomes" id="UP000037505"/>
    </source>
</evidence>
<dbReference type="AlphaFoldDB" id="A0A0L1J157"/>
<dbReference type="GeneID" id="26808910"/>
<name>A0A0L1J157_ASPN3</name>